<dbReference type="PANTHER" id="PTHR11012:SF56">
    <property type="entry name" value="CHK KINASE-LIKE DOMAIN-CONTAINING PROTEIN-RELATED"/>
    <property type="match status" value="1"/>
</dbReference>
<organism evidence="2">
    <name type="scientific">Timema californicum</name>
    <name type="common">California timema</name>
    <name type="synonym">Walking stick</name>
    <dbReference type="NCBI Taxonomy" id="61474"/>
    <lineage>
        <taxon>Eukaryota</taxon>
        <taxon>Metazoa</taxon>
        <taxon>Ecdysozoa</taxon>
        <taxon>Arthropoda</taxon>
        <taxon>Hexapoda</taxon>
        <taxon>Insecta</taxon>
        <taxon>Pterygota</taxon>
        <taxon>Neoptera</taxon>
        <taxon>Polyneoptera</taxon>
        <taxon>Phasmatodea</taxon>
        <taxon>Timematodea</taxon>
        <taxon>Timematoidea</taxon>
        <taxon>Timematidae</taxon>
        <taxon>Timema</taxon>
    </lineage>
</organism>
<dbReference type="InterPro" id="IPR004119">
    <property type="entry name" value="EcKL"/>
</dbReference>
<gene>
    <name evidence="2" type="ORF">TCMB3V08_LOCUS9044</name>
</gene>
<accession>A0A7R9PAU7</accession>
<dbReference type="AlphaFoldDB" id="A0A7R9PAU7"/>
<dbReference type="InterPro" id="IPR011009">
    <property type="entry name" value="Kinase-like_dom_sf"/>
</dbReference>
<name>A0A7R9PAU7_TIMCA</name>
<dbReference type="EMBL" id="OE184307">
    <property type="protein sequence ID" value="CAD7576476.1"/>
    <property type="molecule type" value="Genomic_DNA"/>
</dbReference>
<reference evidence="2" key="1">
    <citation type="submission" date="2020-11" db="EMBL/GenBank/DDBJ databases">
        <authorList>
            <person name="Tran Van P."/>
        </authorList>
    </citation>
    <scope>NUCLEOTIDE SEQUENCE</scope>
</reference>
<dbReference type="Gene3D" id="3.90.1200.10">
    <property type="match status" value="1"/>
</dbReference>
<dbReference type="SUPFAM" id="SSF56112">
    <property type="entry name" value="Protein kinase-like (PK-like)"/>
    <property type="match status" value="1"/>
</dbReference>
<dbReference type="Pfam" id="PF02958">
    <property type="entry name" value="EcKL"/>
    <property type="match status" value="1"/>
</dbReference>
<evidence type="ECO:0000259" key="1">
    <source>
        <dbReference type="SMART" id="SM00587"/>
    </source>
</evidence>
<feature type="domain" description="CHK kinase-like" evidence="1">
    <location>
        <begin position="101"/>
        <end position="299"/>
    </location>
</feature>
<proteinExistence type="predicted"/>
<dbReference type="SMART" id="SM00587">
    <property type="entry name" value="CHK"/>
    <property type="match status" value="1"/>
</dbReference>
<sequence>MLRREGRQVEVVSFTVVKGSEDNYSSSMIEVNLMTTDHDSISLLFKTVHVTPQEAKVLNVREMFKKEVLMYQKVVPTLIGLFPSDPLNVFTPSYHSHEDLLVFENLRPLGFRHVDREQGLDLAHANLVLTELGRLHGAAYVLHSRSTEDAKALTDAGKEVLFTRHRKGVYQEGFAKISAETVEILRENPKTRVHADKVEAILARKYDILLELLRPKDDAINLLNHGDLWTGNLLFRYTDRPNKVPVQVVFLDLQLCRYGSPGLDVNYFLYTSTTARMREEHLDELLRTYHWSLVRTFRQLNARAKQVGSFHIVV</sequence>
<dbReference type="InterPro" id="IPR015897">
    <property type="entry name" value="CHK_kinase-like"/>
</dbReference>
<dbReference type="PANTHER" id="PTHR11012">
    <property type="entry name" value="PROTEIN KINASE-LIKE DOMAIN-CONTAINING"/>
    <property type="match status" value="1"/>
</dbReference>
<evidence type="ECO:0000313" key="2">
    <source>
        <dbReference type="EMBL" id="CAD7576476.1"/>
    </source>
</evidence>
<protein>
    <submittedName>
        <fullName evidence="2">(California timema) hypothetical protein</fullName>
    </submittedName>
</protein>